<dbReference type="OrthoDB" id="432685at2759"/>
<evidence type="ECO:0000256" key="4">
    <source>
        <dbReference type="ARBA" id="ARBA00022617"/>
    </source>
</evidence>
<feature type="binding site" evidence="14">
    <location>
        <position position="328"/>
    </location>
    <ligand>
        <name>FAD</name>
        <dbReference type="ChEBI" id="CHEBI:57692"/>
    </ligand>
</feature>
<feature type="domain" description="FAD-binding FR-type" evidence="17">
    <location>
        <begin position="249"/>
        <end position="353"/>
    </location>
</feature>
<dbReference type="HOGENOM" id="CLU_003827_0_1_1"/>
<proteinExistence type="inferred from homology"/>
<dbReference type="SUPFAM" id="SSF55856">
    <property type="entry name" value="Cytochrome b5-like heme/steroid binding domain"/>
    <property type="match status" value="1"/>
</dbReference>
<keyword evidence="6" id="KW-0812">Transmembrane</keyword>
<evidence type="ECO:0000256" key="10">
    <source>
        <dbReference type="ARBA" id="ARBA00022989"/>
    </source>
</evidence>
<evidence type="ECO:0000256" key="8">
    <source>
        <dbReference type="ARBA" id="ARBA00022787"/>
    </source>
</evidence>
<dbReference type="CDD" id="cd06183">
    <property type="entry name" value="cyt_b5_reduct_like"/>
    <property type="match status" value="1"/>
</dbReference>
<evidence type="ECO:0000256" key="2">
    <source>
        <dbReference type="ARBA" id="ARBA00004572"/>
    </source>
</evidence>
<dbReference type="EMBL" id="AKCU01000438">
    <property type="protein sequence ID" value="EKV08484.1"/>
    <property type="molecule type" value="Genomic_DNA"/>
</dbReference>
<dbReference type="SUPFAM" id="SSF63380">
    <property type="entry name" value="Riboflavin synthase domain-like"/>
    <property type="match status" value="1"/>
</dbReference>
<evidence type="ECO:0000256" key="5">
    <source>
        <dbReference type="ARBA" id="ARBA00022630"/>
    </source>
</evidence>
<evidence type="ECO:0000256" key="15">
    <source>
        <dbReference type="RuleBase" id="RU362121"/>
    </source>
</evidence>
<evidence type="ECO:0000256" key="6">
    <source>
        <dbReference type="ARBA" id="ARBA00022692"/>
    </source>
</evidence>
<feature type="binding site" evidence="14">
    <location>
        <position position="370"/>
    </location>
    <ligand>
        <name>FAD</name>
        <dbReference type="ChEBI" id="CHEBI:57692"/>
    </ligand>
</feature>
<evidence type="ECO:0000259" key="17">
    <source>
        <dbReference type="PROSITE" id="PS51384"/>
    </source>
</evidence>
<accession>K9FH06</accession>
<keyword evidence="10" id="KW-1133">Transmembrane helix</keyword>
<feature type="binding site" evidence="14">
    <location>
        <position position="320"/>
    </location>
    <ligand>
        <name>FAD</name>
        <dbReference type="ChEBI" id="CHEBI:57692"/>
    </ligand>
</feature>
<dbReference type="PANTHER" id="PTHR19370">
    <property type="entry name" value="NADH-CYTOCHROME B5 REDUCTASE"/>
    <property type="match status" value="1"/>
</dbReference>
<comment type="similarity">
    <text evidence="3">Belongs to the flavoprotein pyridine nucleotide cytochrome reductase family.</text>
</comment>
<keyword evidence="12 15" id="KW-0408">Iron</keyword>
<dbReference type="PROSITE" id="PS00191">
    <property type="entry name" value="CYTOCHROME_B5_1"/>
    <property type="match status" value="1"/>
</dbReference>
<dbReference type="GO" id="GO:0046872">
    <property type="term" value="F:metal ion binding"/>
    <property type="evidence" value="ECO:0007669"/>
    <property type="project" value="UniProtKB-UniRule"/>
</dbReference>
<dbReference type="FunFam" id="3.40.50.80:FF:000019">
    <property type="entry name" value="NADH-cytochrome b5 reductase"/>
    <property type="match status" value="1"/>
</dbReference>
<dbReference type="InterPro" id="IPR017927">
    <property type="entry name" value="FAD-bd_FR_type"/>
</dbReference>
<comment type="cofactor">
    <cofactor evidence="1 14">
        <name>FAD</name>
        <dbReference type="ChEBI" id="CHEBI:57692"/>
    </cofactor>
</comment>
<comment type="caution">
    <text evidence="18">The sequence shown here is derived from an EMBL/GenBank/DDBJ whole genome shotgun (WGS) entry which is preliminary data.</text>
</comment>
<keyword evidence="9 14" id="KW-0274">FAD</keyword>
<dbReference type="Pfam" id="PF00175">
    <property type="entry name" value="NAD_binding_1"/>
    <property type="match status" value="1"/>
</dbReference>
<protein>
    <submittedName>
        <fullName evidence="18">Cytochrome b5 reductase, putative</fullName>
    </submittedName>
</protein>
<feature type="binding site" evidence="14">
    <location>
        <position position="318"/>
    </location>
    <ligand>
        <name>FAD</name>
        <dbReference type="ChEBI" id="CHEBI:57692"/>
    </ligand>
</feature>
<dbReference type="Proteomes" id="UP000009886">
    <property type="component" value="Unassembled WGS sequence"/>
</dbReference>
<keyword evidence="11" id="KW-0560">Oxidoreductase</keyword>
<dbReference type="Pfam" id="PF00970">
    <property type="entry name" value="FAD_binding_6"/>
    <property type="match status" value="1"/>
</dbReference>
<evidence type="ECO:0000256" key="14">
    <source>
        <dbReference type="PIRSR" id="PIRSR601834-1"/>
    </source>
</evidence>
<dbReference type="InterPro" id="IPR017938">
    <property type="entry name" value="Riboflavin_synthase-like_b-brl"/>
</dbReference>
<dbReference type="PANTHER" id="PTHR19370:SF178">
    <property type="entry name" value="CYTOCHROME-B5 REDUCTASE"/>
    <property type="match status" value="1"/>
</dbReference>
<dbReference type="SMART" id="SM01117">
    <property type="entry name" value="Cyt-b5"/>
    <property type="match status" value="1"/>
</dbReference>
<dbReference type="InterPro" id="IPR018506">
    <property type="entry name" value="Cyt_B5_heme-BS"/>
</dbReference>
<keyword evidence="8" id="KW-1000">Mitochondrion outer membrane</keyword>
<keyword evidence="4 15" id="KW-0349">Heme</keyword>
<comment type="similarity">
    <text evidence="15">Belongs to the cytochrome b5 family.</text>
</comment>
<keyword evidence="13" id="KW-0472">Membrane</keyword>
<evidence type="ECO:0000256" key="12">
    <source>
        <dbReference type="ARBA" id="ARBA00023004"/>
    </source>
</evidence>
<comment type="subcellular location">
    <subcellularLocation>
        <location evidence="2">Mitochondrion outer membrane</location>
        <topology evidence="2">Single-pass membrane protein</topology>
    </subcellularLocation>
</comment>
<dbReference type="PROSITE" id="PS51384">
    <property type="entry name" value="FAD_FR"/>
    <property type="match status" value="1"/>
</dbReference>
<evidence type="ECO:0000313" key="18">
    <source>
        <dbReference type="EMBL" id="EKV08484.1"/>
    </source>
</evidence>
<dbReference type="PROSITE" id="PS50255">
    <property type="entry name" value="CYTOCHROME_B5_2"/>
    <property type="match status" value="1"/>
</dbReference>
<dbReference type="GO" id="GO:0005783">
    <property type="term" value="C:endoplasmic reticulum"/>
    <property type="evidence" value="ECO:0007669"/>
    <property type="project" value="TreeGrafter"/>
</dbReference>
<name>K9FH06_PEND1</name>
<gene>
    <name evidence="18" type="ORF">PDIP_67760</name>
</gene>
<evidence type="ECO:0000256" key="11">
    <source>
        <dbReference type="ARBA" id="ARBA00023002"/>
    </source>
</evidence>
<dbReference type="GO" id="GO:0016491">
    <property type="term" value="F:oxidoreductase activity"/>
    <property type="evidence" value="ECO:0007669"/>
    <property type="project" value="UniProtKB-KW"/>
</dbReference>
<dbReference type="InterPro" id="IPR036400">
    <property type="entry name" value="Cyt_B5-like_heme/steroid_sf"/>
</dbReference>
<dbReference type="Gene3D" id="3.10.120.10">
    <property type="entry name" value="Cytochrome b5-like heme/steroid binding domain"/>
    <property type="match status" value="1"/>
</dbReference>
<organism evidence="18 19">
    <name type="scientific">Penicillium digitatum (strain Pd1 / CECT 20795)</name>
    <name type="common">Green mold</name>
    <dbReference type="NCBI Taxonomy" id="1170230"/>
    <lineage>
        <taxon>Eukaryota</taxon>
        <taxon>Fungi</taxon>
        <taxon>Dikarya</taxon>
        <taxon>Ascomycota</taxon>
        <taxon>Pezizomycotina</taxon>
        <taxon>Eurotiomycetes</taxon>
        <taxon>Eurotiomycetidae</taxon>
        <taxon>Eurotiales</taxon>
        <taxon>Aspergillaceae</taxon>
        <taxon>Penicillium</taxon>
    </lineage>
</organism>
<evidence type="ECO:0000256" key="3">
    <source>
        <dbReference type="ARBA" id="ARBA00006105"/>
    </source>
</evidence>
<dbReference type="Gene3D" id="2.40.30.10">
    <property type="entry name" value="Translation factors"/>
    <property type="match status" value="1"/>
</dbReference>
<dbReference type="KEGG" id="pdp:PDIP_67760"/>
<dbReference type="VEuPathDB" id="FungiDB:PDIP_67760"/>
<keyword evidence="8" id="KW-0496">Mitochondrion</keyword>
<dbReference type="GO" id="GO:0005741">
    <property type="term" value="C:mitochondrial outer membrane"/>
    <property type="evidence" value="ECO:0007669"/>
    <property type="project" value="UniProtKB-SubCell"/>
</dbReference>
<dbReference type="InterPro" id="IPR001433">
    <property type="entry name" value="OxRdtase_FAD/NAD-bd"/>
</dbReference>
<dbReference type="PRINTS" id="PR00363">
    <property type="entry name" value="CYTOCHROMEB5"/>
</dbReference>
<evidence type="ECO:0000256" key="9">
    <source>
        <dbReference type="ARBA" id="ARBA00022827"/>
    </source>
</evidence>
<dbReference type="SUPFAM" id="SSF52343">
    <property type="entry name" value="Ferredoxin reductase-like, C-terminal NADP-linked domain"/>
    <property type="match status" value="1"/>
</dbReference>
<evidence type="ECO:0000256" key="13">
    <source>
        <dbReference type="ARBA" id="ARBA00023136"/>
    </source>
</evidence>
<dbReference type="PRINTS" id="PR00406">
    <property type="entry name" value="CYTB5RDTASE"/>
</dbReference>
<dbReference type="InterPro" id="IPR039261">
    <property type="entry name" value="FNR_nucleotide-bd"/>
</dbReference>
<dbReference type="Pfam" id="PF00173">
    <property type="entry name" value="Cyt-b5"/>
    <property type="match status" value="1"/>
</dbReference>
<dbReference type="Gene3D" id="3.40.50.80">
    <property type="entry name" value="Nucleotide-binding domain of ferredoxin-NADP reductase (FNR) module"/>
    <property type="match status" value="1"/>
</dbReference>
<dbReference type="InterPro" id="IPR001834">
    <property type="entry name" value="CBR-like"/>
</dbReference>
<keyword evidence="5 14" id="KW-0285">Flavoprotein</keyword>
<feature type="binding site" evidence="14">
    <location>
        <position position="301"/>
    </location>
    <ligand>
        <name>FAD</name>
        <dbReference type="ChEBI" id="CHEBI:57692"/>
    </ligand>
</feature>
<feature type="binding site" evidence="14">
    <location>
        <position position="303"/>
    </location>
    <ligand>
        <name>FAD</name>
        <dbReference type="ChEBI" id="CHEBI:57692"/>
    </ligand>
</feature>
<feature type="domain" description="Cytochrome b5 heme-binding" evidence="16">
    <location>
        <begin position="19"/>
        <end position="115"/>
    </location>
</feature>
<reference evidence="19" key="1">
    <citation type="journal article" date="2012" name="BMC Genomics">
        <title>Genome sequence of the necrotrophic fungus Penicillium digitatum, the main postharvest pathogen of citrus.</title>
        <authorList>
            <person name="Marcet-Houben M."/>
            <person name="Ballester A.-R."/>
            <person name="de la Fuente B."/>
            <person name="Harries E."/>
            <person name="Marcos J.F."/>
            <person name="Gonzalez-Candelas L."/>
            <person name="Gabaldon T."/>
        </authorList>
    </citation>
    <scope>NUCLEOTIDE SEQUENCE [LARGE SCALE GENOMIC DNA]</scope>
    <source>
        <strain evidence="19">Pd1 / CECT 20795</strain>
    </source>
</reference>
<evidence type="ECO:0000313" key="19">
    <source>
        <dbReference type="Proteomes" id="UP000009886"/>
    </source>
</evidence>
<dbReference type="GO" id="GO:0020037">
    <property type="term" value="F:heme binding"/>
    <property type="evidence" value="ECO:0007669"/>
    <property type="project" value="UniProtKB-UniRule"/>
</dbReference>
<evidence type="ECO:0000259" key="16">
    <source>
        <dbReference type="PROSITE" id="PS50255"/>
    </source>
</evidence>
<dbReference type="InterPro" id="IPR008333">
    <property type="entry name" value="Cbr1-like_FAD-bd_dom"/>
</dbReference>
<evidence type="ECO:0000256" key="7">
    <source>
        <dbReference type="ARBA" id="ARBA00022723"/>
    </source>
</evidence>
<dbReference type="AlphaFoldDB" id="K9FH06"/>
<dbReference type="InterPro" id="IPR001199">
    <property type="entry name" value="Cyt_B5-like_heme/steroid-bd"/>
</dbReference>
<evidence type="ECO:0000256" key="1">
    <source>
        <dbReference type="ARBA" id="ARBA00001974"/>
    </source>
</evidence>
<sequence length="493" mass="53645">MSVPETKELRSEWKSDVELPEYTLKDVAAHNTKGDTWVIIHGQGNITSLSNNPPKKEGTKIATVFELTKYLQDHPGGADALMEVAGIDATAAYEDVGHSEDAREIMQPFLVGTLKNAQQYVRPKAVRVVSQKAPKDAGSSSTIKTIACALGGLLPVLYIFSQSSHITNLGAINQLIPRPPKNLRLPQGGFVNGFLAASAISTAVGVLVARQAGRFTKIDSGFMCLPSHLESKKAIRVDPHLTHGFLEPQQYKRLSLVEKTELATNVYRFVFALPAATDVVGLPIGQHIAIRAVVDGATVTRSYTPISNNLDRGRIELVIKCYPDGLLSGKYLAGLTVGDEVEFRGPKGSMRYTKGLCRKIGMVAGGTGITPMYQLIRAICENDTDTTEVSLIYANRSESDILLREELERFARQYPQNLKLWYLLDSAPEGWTYGSGFVDQAVLAEQLPAPSPDTKVMLCGPPGMVHVTKKNLVALGFSKPGVVGKMTDQIFCF</sequence>
<keyword evidence="7 15" id="KW-0479">Metal-binding</keyword>